<evidence type="ECO:0000256" key="2">
    <source>
        <dbReference type="ARBA" id="ARBA00023315"/>
    </source>
</evidence>
<accession>A0A9D2JSX5</accession>
<keyword evidence="1" id="KW-0808">Transferase</keyword>
<dbReference type="PROSITE" id="PS51186">
    <property type="entry name" value="GNAT"/>
    <property type="match status" value="1"/>
</dbReference>
<dbReference type="Proteomes" id="UP000824056">
    <property type="component" value="Unassembled WGS sequence"/>
</dbReference>
<dbReference type="Gene3D" id="3.40.630.30">
    <property type="match status" value="1"/>
</dbReference>
<evidence type="ECO:0000313" key="5">
    <source>
        <dbReference type="Proteomes" id="UP000824056"/>
    </source>
</evidence>
<dbReference type="InterPro" id="IPR051016">
    <property type="entry name" value="Diverse_Substrate_AcTransf"/>
</dbReference>
<name>A0A9D2JSX5_9FIRM</name>
<dbReference type="InterPro" id="IPR016181">
    <property type="entry name" value="Acyl_CoA_acyltransferase"/>
</dbReference>
<dbReference type="PANTHER" id="PTHR10545:SF29">
    <property type="entry name" value="GH14572P-RELATED"/>
    <property type="match status" value="1"/>
</dbReference>
<dbReference type="Pfam" id="PF00583">
    <property type="entry name" value="Acetyltransf_1"/>
    <property type="match status" value="1"/>
</dbReference>
<sequence>MKVRMAENQDIPKIHQLLSQVCLVHHKGRPDLFKYGARKYTDEELMDILQDPKKPVFVAVDEDGQVAGYAFCIFQQYPDHNIMTDIKTLYIDDLCVDETKRGQHIGKTLYHAVLAFARENQCYNVTLNVWSLNESAMKFYESCGLKPLKVGMETIL</sequence>
<dbReference type="PANTHER" id="PTHR10545">
    <property type="entry name" value="DIAMINE N-ACETYLTRANSFERASE"/>
    <property type="match status" value="1"/>
</dbReference>
<dbReference type="InterPro" id="IPR000182">
    <property type="entry name" value="GNAT_dom"/>
</dbReference>
<dbReference type="SUPFAM" id="SSF55729">
    <property type="entry name" value="Acyl-CoA N-acyltransferases (Nat)"/>
    <property type="match status" value="1"/>
</dbReference>
<organism evidence="4 5">
    <name type="scientific">Candidatus Blautia pullicola</name>
    <dbReference type="NCBI Taxonomy" id="2838498"/>
    <lineage>
        <taxon>Bacteria</taxon>
        <taxon>Bacillati</taxon>
        <taxon>Bacillota</taxon>
        <taxon>Clostridia</taxon>
        <taxon>Lachnospirales</taxon>
        <taxon>Lachnospiraceae</taxon>
        <taxon>Blautia</taxon>
    </lineage>
</organism>
<dbReference type="GO" id="GO:0008080">
    <property type="term" value="F:N-acetyltransferase activity"/>
    <property type="evidence" value="ECO:0007669"/>
    <property type="project" value="TreeGrafter"/>
</dbReference>
<dbReference type="AlphaFoldDB" id="A0A9D2JSX5"/>
<dbReference type="CDD" id="cd04301">
    <property type="entry name" value="NAT_SF"/>
    <property type="match status" value="1"/>
</dbReference>
<evidence type="ECO:0000313" key="4">
    <source>
        <dbReference type="EMBL" id="HIZ65362.1"/>
    </source>
</evidence>
<proteinExistence type="predicted"/>
<evidence type="ECO:0000256" key="1">
    <source>
        <dbReference type="ARBA" id="ARBA00022679"/>
    </source>
</evidence>
<keyword evidence="2" id="KW-0012">Acyltransferase</keyword>
<evidence type="ECO:0000259" key="3">
    <source>
        <dbReference type="PROSITE" id="PS51186"/>
    </source>
</evidence>
<comment type="caution">
    <text evidence="4">The sequence shown here is derived from an EMBL/GenBank/DDBJ whole genome shotgun (WGS) entry which is preliminary data.</text>
</comment>
<dbReference type="EMBL" id="DXBG01000132">
    <property type="protein sequence ID" value="HIZ65362.1"/>
    <property type="molecule type" value="Genomic_DNA"/>
</dbReference>
<reference evidence="4" key="2">
    <citation type="submission" date="2021-04" db="EMBL/GenBank/DDBJ databases">
        <authorList>
            <person name="Gilroy R."/>
        </authorList>
    </citation>
    <scope>NUCLEOTIDE SEQUENCE</scope>
    <source>
        <strain evidence="4">1068</strain>
    </source>
</reference>
<feature type="domain" description="N-acetyltransferase" evidence="3">
    <location>
        <begin position="1"/>
        <end position="156"/>
    </location>
</feature>
<protein>
    <submittedName>
        <fullName evidence="4">GNAT family N-acetyltransferase</fullName>
    </submittedName>
</protein>
<reference evidence="4" key="1">
    <citation type="journal article" date="2021" name="PeerJ">
        <title>Extensive microbial diversity within the chicken gut microbiome revealed by metagenomics and culture.</title>
        <authorList>
            <person name="Gilroy R."/>
            <person name="Ravi A."/>
            <person name="Getino M."/>
            <person name="Pursley I."/>
            <person name="Horton D.L."/>
            <person name="Alikhan N.F."/>
            <person name="Baker D."/>
            <person name="Gharbi K."/>
            <person name="Hall N."/>
            <person name="Watson M."/>
            <person name="Adriaenssens E.M."/>
            <person name="Foster-Nyarko E."/>
            <person name="Jarju S."/>
            <person name="Secka A."/>
            <person name="Antonio M."/>
            <person name="Oren A."/>
            <person name="Chaudhuri R.R."/>
            <person name="La Ragione R."/>
            <person name="Hildebrand F."/>
            <person name="Pallen M.J."/>
        </authorList>
    </citation>
    <scope>NUCLEOTIDE SEQUENCE</scope>
    <source>
        <strain evidence="4">1068</strain>
    </source>
</reference>
<gene>
    <name evidence="4" type="ORF">H9809_05590</name>
</gene>